<feature type="compositionally biased region" description="Basic and acidic residues" evidence="1">
    <location>
        <begin position="83"/>
        <end position="115"/>
    </location>
</feature>
<dbReference type="EMBL" id="JAFCNB010000010">
    <property type="protein sequence ID" value="MBP2706038.1"/>
    <property type="molecule type" value="Genomic_DNA"/>
</dbReference>
<feature type="compositionally biased region" description="Low complexity" evidence="1">
    <location>
        <begin position="65"/>
        <end position="82"/>
    </location>
</feature>
<evidence type="ECO:0000256" key="1">
    <source>
        <dbReference type="SAM" id="MobiDB-lite"/>
    </source>
</evidence>
<evidence type="ECO:0000313" key="3">
    <source>
        <dbReference type="Proteomes" id="UP000674234"/>
    </source>
</evidence>
<evidence type="ECO:0000313" key="2">
    <source>
        <dbReference type="EMBL" id="MBP2706038.1"/>
    </source>
</evidence>
<sequence>MRGLIENRFGLLALVLVAVAALYGVAYVSRPAPVAHAELKPVRAAVESVTTVCPAPSGAKVSVVTPPGATGPGTAALTPLTPDADKNDSKNAGKGGDKSDGKGDGKGGDKSDGKQGEAGSASPAPLDTVSGPGLLWQRRLPVGGGPLTVAATGSMAPGLETAQTTREESGAQRGLAGVRCVEPGADAWFVGPGPAAAEVALYVANADRAPADVSIMIYSGEGPVLSERGNSLILKPGESRVVNLREMAPSPLVMALEVSTGTGRVAAAVRAAFGKGRGVDWLPISTPPATRVVVPGIPGTAGLRELYVAAPGEQDTVVQVKAVLKDGSYALKNKESVEVPAGSTASLDLSTGIGGQPAALVLTADVPIVAGLKVTGTGTSQDVAFTAGAPSIDLGSVVADGRITKKQVSRLVLSAPFEPATVQVRLLPMRGTAPQPVEVRLPAGRTRELKLTPPPGGEAGFGVVVQPEPGSGPVYGGRALDESASDGQMITMQPLEMARTWALVPPTTDAPSAVLPQWRSS</sequence>
<evidence type="ECO:0008006" key="4">
    <source>
        <dbReference type="Google" id="ProtNLM"/>
    </source>
</evidence>
<dbReference type="Proteomes" id="UP000674234">
    <property type="component" value="Unassembled WGS sequence"/>
</dbReference>
<accession>A0A940WN21</accession>
<dbReference type="Pfam" id="PF18986">
    <property type="entry name" value="DUF5719"/>
    <property type="match status" value="1"/>
</dbReference>
<dbReference type="RefSeq" id="WP_210157310.1">
    <property type="nucleotide sequence ID" value="NZ_JAFCNB010000010.1"/>
</dbReference>
<name>A0A940WN21_9ACTN</name>
<protein>
    <recommendedName>
        <fullName evidence="4">Secreted protein</fullName>
    </recommendedName>
</protein>
<keyword evidence="3" id="KW-1185">Reference proteome</keyword>
<feature type="region of interest" description="Disordered" evidence="1">
    <location>
        <begin position="56"/>
        <end position="139"/>
    </location>
</feature>
<proteinExistence type="predicted"/>
<comment type="caution">
    <text evidence="2">The sequence shown here is derived from an EMBL/GenBank/DDBJ whole genome shotgun (WGS) entry which is preliminary data.</text>
</comment>
<gene>
    <name evidence="2" type="ORF">JOL79_19705</name>
</gene>
<organism evidence="2 3">
    <name type="scientific">Microbispora oryzae</name>
    <dbReference type="NCBI Taxonomy" id="2806554"/>
    <lineage>
        <taxon>Bacteria</taxon>
        <taxon>Bacillati</taxon>
        <taxon>Actinomycetota</taxon>
        <taxon>Actinomycetes</taxon>
        <taxon>Streptosporangiales</taxon>
        <taxon>Streptosporangiaceae</taxon>
        <taxon>Microbispora</taxon>
    </lineage>
</organism>
<dbReference type="InterPro" id="IPR043777">
    <property type="entry name" value="DUF5719"/>
</dbReference>
<reference evidence="2" key="1">
    <citation type="submission" date="2021-02" db="EMBL/GenBank/DDBJ databases">
        <title>Draft genome sequence of Microbispora sp. RL4-1S isolated from rice leaves in Thailand.</title>
        <authorList>
            <person name="Muangham S."/>
            <person name="Duangmal K."/>
        </authorList>
    </citation>
    <scope>NUCLEOTIDE SEQUENCE</scope>
    <source>
        <strain evidence="2">RL4-1S</strain>
    </source>
</reference>
<dbReference type="AlphaFoldDB" id="A0A940WN21"/>